<sequence>MGEVLICPRCGRVVRSVHSFRSNGRVYFRFYHGDGSRCYVGPAEYVYATRTQWRTLTIYGAVVPDREEEYIRGAVEALRELRGGLDQ</sequence>
<protein>
    <submittedName>
        <fullName evidence="1">Uncharacterized protein</fullName>
    </submittedName>
</protein>
<gene>
    <name evidence="1" type="ordered locus">Vdis_2426</name>
</gene>
<reference evidence="2" key="2">
    <citation type="journal article" date="2010" name="Stand. Genomic Sci.">
        <title>Complete genome sequence of Vulcanisaeta distributa type strain (IC-017T).</title>
        <authorList>
            <person name="Mavromatis K."/>
            <person name="Sikorski J."/>
            <person name="Pabst E."/>
            <person name="Teshima H."/>
            <person name="Lapidus A."/>
            <person name="Lucas S."/>
            <person name="Nolan M."/>
            <person name="Glavina Del Rio T."/>
            <person name="Cheng J."/>
            <person name="Bruce D."/>
            <person name="Goodwin L."/>
            <person name="Pitluck S."/>
            <person name="Liolios K."/>
            <person name="Ivanova N."/>
            <person name="Mikhailova N."/>
            <person name="Pati A."/>
            <person name="Chen A."/>
            <person name="Palaniappan K."/>
            <person name="Land M."/>
            <person name="Hauser L."/>
            <person name="Chang Y."/>
            <person name="Jeffries C."/>
            <person name="Rohde M."/>
            <person name="Spring S."/>
            <person name="Goker M."/>
            <person name="Wirth R."/>
            <person name="Woyke T."/>
            <person name="Bristow J."/>
            <person name="Eisen J."/>
            <person name="Markowitz V."/>
            <person name="Hugenholtz P."/>
            <person name="Klenk H."/>
            <person name="Kyrpides N."/>
        </authorList>
    </citation>
    <scope>NUCLEOTIDE SEQUENCE [LARGE SCALE GENOMIC DNA]</scope>
    <source>
        <strain evidence="2">DSM 14429 / JCM 11212 / NBRC 100878 / IC-017</strain>
    </source>
</reference>
<organism evidence="1 2">
    <name type="scientific">Vulcanisaeta distributa (strain DSM 14429 / JCM 11212 / NBRC 100878 / IC-017)</name>
    <dbReference type="NCBI Taxonomy" id="572478"/>
    <lineage>
        <taxon>Archaea</taxon>
        <taxon>Thermoproteota</taxon>
        <taxon>Thermoprotei</taxon>
        <taxon>Thermoproteales</taxon>
        <taxon>Thermoproteaceae</taxon>
        <taxon>Vulcanisaeta</taxon>
    </lineage>
</organism>
<dbReference type="GeneID" id="9753383"/>
<keyword evidence="2" id="KW-1185">Reference proteome</keyword>
<dbReference type="KEGG" id="vdi:Vdis_2426"/>
<dbReference type="HOGENOM" id="CLU_2476215_0_0_2"/>
<accession>E1QRH8</accession>
<proteinExistence type="predicted"/>
<dbReference type="OrthoDB" id="375487at2157"/>
<evidence type="ECO:0000313" key="2">
    <source>
        <dbReference type="Proteomes" id="UP000006681"/>
    </source>
</evidence>
<name>E1QRH8_VULDI</name>
<dbReference type="RefSeq" id="WP_013337517.1">
    <property type="nucleotide sequence ID" value="NC_014537.1"/>
</dbReference>
<dbReference type="EMBL" id="CP002100">
    <property type="protein sequence ID" value="ADN51792.1"/>
    <property type="molecule type" value="Genomic_DNA"/>
</dbReference>
<reference evidence="1 2" key="1">
    <citation type="journal article" date="2010" name="Stand. Genomic Sci.">
        <title>Complete genome sequence of Vulcanisaeta distributa type strain (IC-017).</title>
        <authorList>
            <person name="Mavromatis K."/>
            <person name="Sikorski J."/>
            <person name="Pabst E."/>
            <person name="Teshima H."/>
            <person name="Lapidus A."/>
            <person name="Lucas S."/>
            <person name="Nolan M."/>
            <person name="Glavina Del Rio T."/>
            <person name="Cheng J.F."/>
            <person name="Bruce D."/>
            <person name="Goodwin L."/>
            <person name="Pitluck S."/>
            <person name="Liolios K."/>
            <person name="Ivanova N."/>
            <person name="Mikhailova N."/>
            <person name="Pati A."/>
            <person name="Chen A."/>
            <person name="Palaniappan K."/>
            <person name="Land M."/>
            <person name="Hauser L."/>
            <person name="Chang Y.J."/>
            <person name="Jeffries C.D."/>
            <person name="Rohde M."/>
            <person name="Spring S."/>
            <person name="Goker M."/>
            <person name="Wirth R."/>
            <person name="Woyke T."/>
            <person name="Bristow J."/>
            <person name="Eisen J.A."/>
            <person name="Markowitz V."/>
            <person name="Hugenholtz P."/>
            <person name="Klenk H.P."/>
            <person name="Kyrpides N.C."/>
        </authorList>
    </citation>
    <scope>NUCLEOTIDE SEQUENCE [LARGE SCALE GENOMIC DNA]</scope>
    <source>
        <strain evidence="2">DSM 14429 / JCM 11212 / NBRC 100878 / IC-017</strain>
    </source>
</reference>
<dbReference type="AlphaFoldDB" id="E1QRH8"/>
<evidence type="ECO:0000313" key="1">
    <source>
        <dbReference type="EMBL" id="ADN51792.1"/>
    </source>
</evidence>
<dbReference type="Proteomes" id="UP000006681">
    <property type="component" value="Chromosome"/>
</dbReference>